<protein>
    <submittedName>
        <fullName evidence="2">Porin</fullName>
    </submittedName>
</protein>
<sequence>MPATRLTLLALFTASWPSMAMAQVADASAAAEGEESPAQLREEVIRLRAEVAAMRAEMRSLREEFTAASPAPTGPALAATGVAPAANVPASASAPVSVAAAIPAAADPNAIHMSWKGTPEFKADEDWSFKLRGRIQIDGGYLSAPASRFSGQADGRGFTTRVRRAYIGTQGTMPGGFTYRGEAEFAGNTVSWTDLYLAYDKGPFTITVGQHHPFTSMEQIQSDLFLSFNERAAFIGAFNLERRVGLSAGFKTGNIQLNAGVFTDDIGSLVNDGNKSVSFDGRAVWMPKIGPTQLHFGASAHYRELGRFQSLLGSRYRQRPYIATTDIRYIDTGILTVDNETHYGAEFALNRKRFHLAAEAAWMIVDRPVDADPTFFGGYAEAGLFLTNDTRSYRGTVFDRITPTSPLGDGGFGALELNLRFDHLDLTDGGIGGGTQDGFGAGLIWTPVAYVRFMLNYMHLIYDIPSAQPKFTTDSVGMRAQVDF</sequence>
<evidence type="ECO:0000313" key="2">
    <source>
        <dbReference type="EMBL" id="MXO98427.1"/>
    </source>
</evidence>
<comment type="caution">
    <text evidence="2">The sequence shown here is derived from an EMBL/GenBank/DDBJ whole genome shotgun (WGS) entry which is preliminary data.</text>
</comment>
<evidence type="ECO:0000256" key="1">
    <source>
        <dbReference type="SAM" id="SignalP"/>
    </source>
</evidence>
<dbReference type="AlphaFoldDB" id="A0A6I4TUA4"/>
<dbReference type="Gene3D" id="2.40.160.10">
    <property type="entry name" value="Porin"/>
    <property type="match status" value="1"/>
</dbReference>
<dbReference type="RefSeq" id="WP_377018891.1">
    <property type="nucleotide sequence ID" value="NZ_JBHSCP010000001.1"/>
</dbReference>
<dbReference type="InterPro" id="IPR023614">
    <property type="entry name" value="Porin_dom_sf"/>
</dbReference>
<feature type="chain" id="PRO_5026330743" evidence="1">
    <location>
        <begin position="23"/>
        <end position="484"/>
    </location>
</feature>
<organism evidence="2 3">
    <name type="scientific">Croceibacterium xixiisoli</name>
    <dbReference type="NCBI Taxonomy" id="1476466"/>
    <lineage>
        <taxon>Bacteria</taxon>
        <taxon>Pseudomonadati</taxon>
        <taxon>Pseudomonadota</taxon>
        <taxon>Alphaproteobacteria</taxon>
        <taxon>Sphingomonadales</taxon>
        <taxon>Erythrobacteraceae</taxon>
        <taxon>Croceibacterium</taxon>
    </lineage>
</organism>
<gene>
    <name evidence="2" type="ORF">GRI97_05435</name>
</gene>
<feature type="signal peptide" evidence="1">
    <location>
        <begin position="1"/>
        <end position="22"/>
    </location>
</feature>
<name>A0A6I4TUA4_9SPHN</name>
<dbReference type="SUPFAM" id="SSF56935">
    <property type="entry name" value="Porins"/>
    <property type="match status" value="1"/>
</dbReference>
<dbReference type="Pfam" id="PF07396">
    <property type="entry name" value="Porin_O_P"/>
    <property type="match status" value="1"/>
</dbReference>
<keyword evidence="1" id="KW-0732">Signal</keyword>
<dbReference type="InterPro" id="IPR010870">
    <property type="entry name" value="Porin_O/P"/>
</dbReference>
<proteinExistence type="predicted"/>
<accession>A0A6I4TUA4</accession>
<dbReference type="Proteomes" id="UP000469430">
    <property type="component" value="Unassembled WGS sequence"/>
</dbReference>
<reference evidence="2 3" key="1">
    <citation type="submission" date="2019-12" db="EMBL/GenBank/DDBJ databases">
        <title>Genomic-based taxomic classification of the family Erythrobacteraceae.</title>
        <authorList>
            <person name="Xu L."/>
        </authorList>
    </citation>
    <scope>NUCLEOTIDE SEQUENCE [LARGE SCALE GENOMIC DNA]</scope>
    <source>
        <strain evidence="2 3">S36</strain>
    </source>
</reference>
<dbReference type="EMBL" id="WTYJ01000001">
    <property type="protein sequence ID" value="MXO98427.1"/>
    <property type="molecule type" value="Genomic_DNA"/>
</dbReference>
<evidence type="ECO:0000313" key="3">
    <source>
        <dbReference type="Proteomes" id="UP000469430"/>
    </source>
</evidence>
<keyword evidence="3" id="KW-1185">Reference proteome</keyword>